<feature type="region of interest" description="Disordered" evidence="1">
    <location>
        <begin position="48"/>
        <end position="93"/>
    </location>
</feature>
<keyword evidence="3" id="KW-1185">Reference proteome</keyword>
<feature type="region of interest" description="Disordered" evidence="1">
    <location>
        <begin position="189"/>
        <end position="211"/>
    </location>
</feature>
<comment type="caution">
    <text evidence="2">The sequence shown here is derived from an EMBL/GenBank/DDBJ whole genome shotgun (WGS) entry which is preliminary data.</text>
</comment>
<protein>
    <submittedName>
        <fullName evidence="2">Uncharacterized protein</fullName>
    </submittedName>
</protein>
<name>A0AAV9DK20_ACOCL</name>
<feature type="compositionally biased region" description="Low complexity" evidence="1">
    <location>
        <begin position="66"/>
        <end position="91"/>
    </location>
</feature>
<gene>
    <name evidence="2" type="ORF">QJS10_CPB13g00611</name>
</gene>
<evidence type="ECO:0000313" key="2">
    <source>
        <dbReference type="EMBL" id="KAK1300873.1"/>
    </source>
</evidence>
<sequence length="211" mass="22492">METMFDKVQLNRILATAMKLKFFGPKAAQQSKQQGVPDTNPHVIFQSSAHQIQRSSPGPALPPSSSPAASLTQAFNPSPSATTTPAQTTSPDQVSIPSMFRAQAQALARTPPLQVVHHPSALFSATPIPTQHSQGFRYPVPASALTPYHPSSVSLHHPFTNTVPRHSSPTLQINPSSVPQYTPIMLGGTRNTSSTGNLLNTTSLNRLSAST</sequence>
<dbReference type="EMBL" id="JAUJYO010000013">
    <property type="protein sequence ID" value="KAK1300873.1"/>
    <property type="molecule type" value="Genomic_DNA"/>
</dbReference>
<organism evidence="2 3">
    <name type="scientific">Acorus calamus</name>
    <name type="common">Sweet flag</name>
    <dbReference type="NCBI Taxonomy" id="4465"/>
    <lineage>
        <taxon>Eukaryota</taxon>
        <taxon>Viridiplantae</taxon>
        <taxon>Streptophyta</taxon>
        <taxon>Embryophyta</taxon>
        <taxon>Tracheophyta</taxon>
        <taxon>Spermatophyta</taxon>
        <taxon>Magnoliopsida</taxon>
        <taxon>Liliopsida</taxon>
        <taxon>Acoraceae</taxon>
        <taxon>Acorus</taxon>
    </lineage>
</organism>
<proteinExistence type="predicted"/>
<evidence type="ECO:0000256" key="1">
    <source>
        <dbReference type="SAM" id="MobiDB-lite"/>
    </source>
</evidence>
<evidence type="ECO:0000313" key="3">
    <source>
        <dbReference type="Proteomes" id="UP001180020"/>
    </source>
</evidence>
<reference evidence="2" key="1">
    <citation type="journal article" date="2023" name="Nat. Commun.">
        <title>Diploid and tetraploid genomes of Acorus and the evolution of monocots.</title>
        <authorList>
            <person name="Ma L."/>
            <person name="Liu K.W."/>
            <person name="Li Z."/>
            <person name="Hsiao Y.Y."/>
            <person name="Qi Y."/>
            <person name="Fu T."/>
            <person name="Tang G.D."/>
            <person name="Zhang D."/>
            <person name="Sun W.H."/>
            <person name="Liu D.K."/>
            <person name="Li Y."/>
            <person name="Chen G.Z."/>
            <person name="Liu X.D."/>
            <person name="Liao X.Y."/>
            <person name="Jiang Y.T."/>
            <person name="Yu X."/>
            <person name="Hao Y."/>
            <person name="Huang J."/>
            <person name="Zhao X.W."/>
            <person name="Ke S."/>
            <person name="Chen Y.Y."/>
            <person name="Wu W.L."/>
            <person name="Hsu J.L."/>
            <person name="Lin Y.F."/>
            <person name="Huang M.D."/>
            <person name="Li C.Y."/>
            <person name="Huang L."/>
            <person name="Wang Z.W."/>
            <person name="Zhao X."/>
            <person name="Zhong W.Y."/>
            <person name="Peng D.H."/>
            <person name="Ahmad S."/>
            <person name="Lan S."/>
            <person name="Zhang J.S."/>
            <person name="Tsai W.C."/>
            <person name="Van de Peer Y."/>
            <person name="Liu Z.J."/>
        </authorList>
    </citation>
    <scope>NUCLEOTIDE SEQUENCE</scope>
    <source>
        <strain evidence="2">CP</strain>
    </source>
</reference>
<accession>A0AAV9DK20</accession>
<dbReference type="Proteomes" id="UP001180020">
    <property type="component" value="Unassembled WGS sequence"/>
</dbReference>
<dbReference type="AlphaFoldDB" id="A0AAV9DK20"/>
<reference evidence="2" key="2">
    <citation type="submission" date="2023-06" db="EMBL/GenBank/DDBJ databases">
        <authorList>
            <person name="Ma L."/>
            <person name="Liu K.-W."/>
            <person name="Li Z."/>
            <person name="Hsiao Y.-Y."/>
            <person name="Qi Y."/>
            <person name="Fu T."/>
            <person name="Tang G."/>
            <person name="Zhang D."/>
            <person name="Sun W.-H."/>
            <person name="Liu D.-K."/>
            <person name="Li Y."/>
            <person name="Chen G.-Z."/>
            <person name="Liu X.-D."/>
            <person name="Liao X.-Y."/>
            <person name="Jiang Y.-T."/>
            <person name="Yu X."/>
            <person name="Hao Y."/>
            <person name="Huang J."/>
            <person name="Zhao X.-W."/>
            <person name="Ke S."/>
            <person name="Chen Y.-Y."/>
            <person name="Wu W.-L."/>
            <person name="Hsu J.-L."/>
            <person name="Lin Y.-F."/>
            <person name="Huang M.-D."/>
            <person name="Li C.-Y."/>
            <person name="Huang L."/>
            <person name="Wang Z.-W."/>
            <person name="Zhao X."/>
            <person name="Zhong W.-Y."/>
            <person name="Peng D.-H."/>
            <person name="Ahmad S."/>
            <person name="Lan S."/>
            <person name="Zhang J.-S."/>
            <person name="Tsai W.-C."/>
            <person name="Van De Peer Y."/>
            <person name="Liu Z.-J."/>
        </authorList>
    </citation>
    <scope>NUCLEOTIDE SEQUENCE</scope>
    <source>
        <strain evidence="2">CP</strain>
        <tissue evidence="2">Leaves</tissue>
    </source>
</reference>